<dbReference type="Gene3D" id="3.40.50.1820">
    <property type="entry name" value="alpha/beta hydrolase"/>
    <property type="match status" value="1"/>
</dbReference>
<comment type="caution">
    <text evidence="1">The sequence shown here is derived from an EMBL/GenBank/DDBJ whole genome shotgun (WGS) entry which is preliminary data.</text>
</comment>
<name>A0ABW4VLR9_9BACT</name>
<dbReference type="SUPFAM" id="SSF53474">
    <property type="entry name" value="alpha/beta-Hydrolases"/>
    <property type="match status" value="1"/>
</dbReference>
<reference evidence="2" key="1">
    <citation type="journal article" date="2019" name="Int. J. Syst. Evol. Microbiol.">
        <title>The Global Catalogue of Microorganisms (GCM) 10K type strain sequencing project: providing services to taxonomists for standard genome sequencing and annotation.</title>
        <authorList>
            <consortium name="The Broad Institute Genomics Platform"/>
            <consortium name="The Broad Institute Genome Sequencing Center for Infectious Disease"/>
            <person name="Wu L."/>
            <person name="Ma J."/>
        </authorList>
    </citation>
    <scope>NUCLEOTIDE SEQUENCE [LARGE SCALE GENOMIC DNA]</scope>
    <source>
        <strain evidence="2">CGMCC 1.15180</strain>
    </source>
</reference>
<dbReference type="EMBL" id="JBHUHR010000006">
    <property type="protein sequence ID" value="MFD2033720.1"/>
    <property type="molecule type" value="Genomic_DNA"/>
</dbReference>
<sequence length="477" mass="54349">MEDRKYIIHVGPNGTFKPRGKHHSTQIEVDKVFEDYESRKLKNLTLYFHGGLVNEKSGIKTAENIHANLNSANHGVLCLVWETGLFETLRDNIQTVSKTRLFKKLIKILTKNLTKKLGISLSDSRGSGKSLSEEMLEKELTSETPFEDFEVFDFGTNSRGADAEFKIPQTPEELELELRFEVESDYEIPGLLQENQIALEEDKNSRGFISTAILVRYLAKIAFRVIKRFVARRDHGFYPTIIEELMREIYLAEIGSSIWNSMKIKSDQMWYPNEGLHGTDQHVGRYVLEKLVKLKNAQPDLSINLVGHSAGSIVTCNLLKTSTQSFPDLKFKSIVFLAPACRVELFHSEIVQKPNFFSKLLIYTMYDSIEKKDLLLPYVYTRSLLYLISGVLENEGNDSDALVLGMERHISGIRPYDTIAEAVATNRFLYGQSNRRLVYSITGEHELEGQRSSSTTHGGFDEDENTLESLKFILNQP</sequence>
<gene>
    <name evidence="1" type="ORF">ACFSKL_02905</name>
</gene>
<keyword evidence="2" id="KW-1185">Reference proteome</keyword>
<dbReference type="Proteomes" id="UP001597361">
    <property type="component" value="Unassembled WGS sequence"/>
</dbReference>
<evidence type="ECO:0000313" key="1">
    <source>
        <dbReference type="EMBL" id="MFD2033720.1"/>
    </source>
</evidence>
<dbReference type="RefSeq" id="WP_376883385.1">
    <property type="nucleotide sequence ID" value="NZ_JBHUHR010000006.1"/>
</dbReference>
<proteinExistence type="predicted"/>
<evidence type="ECO:0008006" key="3">
    <source>
        <dbReference type="Google" id="ProtNLM"/>
    </source>
</evidence>
<dbReference type="InterPro" id="IPR029058">
    <property type="entry name" value="AB_hydrolase_fold"/>
</dbReference>
<organism evidence="1 2">
    <name type="scientific">Belliella marina</name>
    <dbReference type="NCBI Taxonomy" id="1644146"/>
    <lineage>
        <taxon>Bacteria</taxon>
        <taxon>Pseudomonadati</taxon>
        <taxon>Bacteroidota</taxon>
        <taxon>Cytophagia</taxon>
        <taxon>Cytophagales</taxon>
        <taxon>Cyclobacteriaceae</taxon>
        <taxon>Belliella</taxon>
    </lineage>
</organism>
<protein>
    <recommendedName>
        <fullName evidence="3">Alpha/beta hydrolase</fullName>
    </recommendedName>
</protein>
<accession>A0ABW4VLR9</accession>
<evidence type="ECO:0000313" key="2">
    <source>
        <dbReference type="Proteomes" id="UP001597361"/>
    </source>
</evidence>